<name>A0AC34R528_9BILA</name>
<protein>
    <submittedName>
        <fullName evidence="2">Ammonium transporter AmtB-like domain-containing protein</fullName>
    </submittedName>
</protein>
<organism evidence="1 2">
    <name type="scientific">Panagrolaimus sp. JU765</name>
    <dbReference type="NCBI Taxonomy" id="591449"/>
    <lineage>
        <taxon>Eukaryota</taxon>
        <taxon>Metazoa</taxon>
        <taxon>Ecdysozoa</taxon>
        <taxon>Nematoda</taxon>
        <taxon>Chromadorea</taxon>
        <taxon>Rhabditida</taxon>
        <taxon>Tylenchina</taxon>
        <taxon>Panagrolaimomorpha</taxon>
        <taxon>Panagrolaimoidea</taxon>
        <taxon>Panagrolaimidae</taxon>
        <taxon>Panagrolaimus</taxon>
    </lineage>
</organism>
<sequence>MVKKSFFGEHQFTFLVIFFHVIFIALFGFFGKYDSTAMPGGSSNKEYVNSKYPMFQDVHVMIFIGFGFLMTFLRRYGYSAVSVNLLLASFTIEWSILIRGFLSHDFSETRTFPINLDSLLVADFAAAVVLITMGSLLGKLTPSQYLLMAFFETPAALITEHFIVHNMKYLLMAFFETPAALITEHFIVHNMKVNDVGGSIIVHAFGAYFGLAASRVLYRPYWKNTERANSIYHSDLFSMIGAVFLWIYWPSFNAVVADPEDARQRAVINTYLSLIACTITTFLVSQLVHKHKHFDMVHIANSTLAGGVAIGTTANVVLSPFHALALGTIAGILSVVGFQYITPMLDKKFKIQDTCGVNNLHGMPGILAALASVVFLMIYDPKDYGDSLTTIYPAFKNDENSDGRTAFDQALYQLAGIGMAMLVSIITGALTGAILRLPIWEQIREKDLYTENNYFHVPEDYDFITDVTTKVDHVELVDHEKPLTSNH</sequence>
<dbReference type="WBParaSite" id="JU765_v2.g3453.t2">
    <property type="protein sequence ID" value="JU765_v2.g3453.t2"/>
    <property type="gene ID" value="JU765_v2.g3453"/>
</dbReference>
<reference evidence="2" key="1">
    <citation type="submission" date="2022-11" db="UniProtKB">
        <authorList>
            <consortium name="WormBaseParasite"/>
        </authorList>
    </citation>
    <scope>IDENTIFICATION</scope>
</reference>
<evidence type="ECO:0000313" key="1">
    <source>
        <dbReference type="Proteomes" id="UP000887576"/>
    </source>
</evidence>
<proteinExistence type="predicted"/>
<dbReference type="Proteomes" id="UP000887576">
    <property type="component" value="Unplaced"/>
</dbReference>
<accession>A0AC34R528</accession>
<evidence type="ECO:0000313" key="2">
    <source>
        <dbReference type="WBParaSite" id="JU765_v2.g3453.t2"/>
    </source>
</evidence>